<proteinExistence type="predicted"/>
<feature type="signal peptide" evidence="1">
    <location>
        <begin position="1"/>
        <end position="32"/>
    </location>
</feature>
<evidence type="ECO:0000313" key="2">
    <source>
        <dbReference type="EMBL" id="OMP09313.1"/>
    </source>
</evidence>
<evidence type="ECO:0000256" key="1">
    <source>
        <dbReference type="SAM" id="SignalP"/>
    </source>
</evidence>
<dbReference type="PANTHER" id="PTHR33592">
    <property type="entry name" value="TRANSMEMBRANE PROTEIN"/>
    <property type="match status" value="1"/>
</dbReference>
<dbReference type="EMBL" id="AWUE01012376">
    <property type="protein sequence ID" value="OMP09313.1"/>
    <property type="molecule type" value="Genomic_DNA"/>
</dbReference>
<dbReference type="PROSITE" id="PS51257">
    <property type="entry name" value="PROKAR_LIPOPROTEIN"/>
    <property type="match status" value="1"/>
</dbReference>
<organism evidence="2 3">
    <name type="scientific">Corchorus olitorius</name>
    <dbReference type="NCBI Taxonomy" id="93759"/>
    <lineage>
        <taxon>Eukaryota</taxon>
        <taxon>Viridiplantae</taxon>
        <taxon>Streptophyta</taxon>
        <taxon>Embryophyta</taxon>
        <taxon>Tracheophyta</taxon>
        <taxon>Spermatophyta</taxon>
        <taxon>Magnoliopsida</taxon>
        <taxon>eudicotyledons</taxon>
        <taxon>Gunneridae</taxon>
        <taxon>Pentapetalae</taxon>
        <taxon>rosids</taxon>
        <taxon>malvids</taxon>
        <taxon>Malvales</taxon>
        <taxon>Malvaceae</taxon>
        <taxon>Grewioideae</taxon>
        <taxon>Apeibeae</taxon>
        <taxon>Corchorus</taxon>
    </lineage>
</organism>
<dbReference type="PANTHER" id="PTHR33592:SF3">
    <property type="entry name" value="TRANSMEMBRANE PROTEIN"/>
    <property type="match status" value="1"/>
</dbReference>
<feature type="chain" id="PRO_5012729332" evidence="1">
    <location>
        <begin position="33"/>
        <end position="113"/>
    </location>
</feature>
<evidence type="ECO:0000313" key="3">
    <source>
        <dbReference type="Proteomes" id="UP000187203"/>
    </source>
</evidence>
<sequence length="113" mass="11967">MRCSSSLHLFLPSVSIAAVLIFLVSCSHPCEASRVLSEDVLVLQSLQKGPVPPSGHNGCTNVPGGGGPPCISGMNFAGRLMPPPPPSSLQPDPHHQIQMVPFRTVPEDSYRSL</sequence>
<keyword evidence="1" id="KW-0732">Signal</keyword>
<reference evidence="3" key="1">
    <citation type="submission" date="2013-09" db="EMBL/GenBank/DDBJ databases">
        <title>Corchorus olitorius genome sequencing.</title>
        <authorList>
            <person name="Alam M."/>
            <person name="Haque M.S."/>
            <person name="Islam M.S."/>
            <person name="Emdad E.M."/>
            <person name="Islam M.M."/>
            <person name="Ahmed B."/>
            <person name="Halim A."/>
            <person name="Hossen Q.M.M."/>
            <person name="Hossain M.Z."/>
            <person name="Ahmed R."/>
            <person name="Khan M.M."/>
            <person name="Islam R."/>
            <person name="Rashid M.M."/>
            <person name="Khan S.A."/>
            <person name="Rahman M.S."/>
            <person name="Alam M."/>
            <person name="Yahiya A.S."/>
            <person name="Khan M.S."/>
            <person name="Azam M.S."/>
            <person name="Haque T."/>
            <person name="Lashkar M.Z.H."/>
            <person name="Akhand A.I."/>
            <person name="Morshed G."/>
            <person name="Roy S."/>
            <person name="Uddin K.S."/>
            <person name="Rabeya T."/>
            <person name="Hossain A.S."/>
            <person name="Chowdhury A."/>
            <person name="Snigdha A.R."/>
            <person name="Mortoza M.S."/>
            <person name="Matin S.A."/>
            <person name="Hoque S.M.E."/>
            <person name="Islam M.K."/>
            <person name="Roy D.K."/>
            <person name="Haider R."/>
            <person name="Moosa M.M."/>
            <person name="Elias S.M."/>
            <person name="Hasan A.M."/>
            <person name="Jahan S."/>
            <person name="Shafiuddin M."/>
            <person name="Mahmood N."/>
            <person name="Shommy N.S."/>
        </authorList>
    </citation>
    <scope>NUCLEOTIDE SEQUENCE [LARGE SCALE GENOMIC DNA]</scope>
    <source>
        <strain evidence="3">cv. O-4</strain>
    </source>
</reference>
<gene>
    <name evidence="2" type="ORF">COLO4_05588</name>
</gene>
<dbReference type="AlphaFoldDB" id="A0A1R3KQE3"/>
<name>A0A1R3KQE3_9ROSI</name>
<comment type="caution">
    <text evidence="2">The sequence shown here is derived from an EMBL/GenBank/DDBJ whole genome shotgun (WGS) entry which is preliminary data.</text>
</comment>
<dbReference type="OrthoDB" id="935441at2759"/>
<keyword evidence="3" id="KW-1185">Reference proteome</keyword>
<accession>A0A1R3KQE3</accession>
<dbReference type="Proteomes" id="UP000187203">
    <property type="component" value="Unassembled WGS sequence"/>
</dbReference>
<protein>
    <submittedName>
        <fullName evidence="2">Uncharacterized protein</fullName>
    </submittedName>
</protein>